<keyword evidence="4" id="KW-1185">Reference proteome</keyword>
<feature type="compositionally biased region" description="Basic and acidic residues" evidence="1">
    <location>
        <begin position="208"/>
        <end position="223"/>
    </location>
</feature>
<feature type="domain" description="XRCC4 N-terminal" evidence="2">
    <location>
        <begin position="26"/>
        <end position="107"/>
    </location>
</feature>
<dbReference type="SUPFAM" id="SSF58022">
    <property type="entry name" value="XRCC4, C-terminal oligomerization domain"/>
    <property type="match status" value="1"/>
</dbReference>
<name>A0A8T0ISM5_CERPU</name>
<dbReference type="AlphaFoldDB" id="A0A8T0ISM5"/>
<dbReference type="InterPro" id="IPR010585">
    <property type="entry name" value="DNA_repair_prot_XRCC4"/>
</dbReference>
<evidence type="ECO:0000313" key="4">
    <source>
        <dbReference type="Proteomes" id="UP000822688"/>
    </source>
</evidence>
<dbReference type="GO" id="GO:0003677">
    <property type="term" value="F:DNA binding"/>
    <property type="evidence" value="ECO:0007669"/>
    <property type="project" value="InterPro"/>
</dbReference>
<feature type="compositionally biased region" description="Basic and acidic residues" evidence="1">
    <location>
        <begin position="246"/>
        <end position="268"/>
    </location>
</feature>
<sequence>MAEFDNKTCAKLEVQEGIEDGVKKLLFVKSEWNPTSFELAVSDGLRAWRFEGSEAIVNARAEAWDKGVSWVMEKLKFYLKVGQPGVAYRFTKTRDNQRKLSFDIEDKESELALTANFLMVNASDPESVTCDLLRFLHDSNARLTDSYLRKVQSLSQSFREQNALLEDDTKLKNAKTEIQNDYLKKFAAVLNSKKTKIREQQKEIERLKKENEKLREDSKSKAIDEDERDDTTSSSSEDEDDEEMSTPEKKVKRAEAFSERLVSEEKPFTEPASTSGVNVVNQDPEATQPFLEEVENDAPVSELPKEDPPSLPALIGDEPYKGIQRRRRRT</sequence>
<comment type="caution">
    <text evidence="3">The sequence shown here is derived from an EMBL/GenBank/DDBJ whole genome shotgun (WGS) entry which is preliminary data.</text>
</comment>
<dbReference type="GO" id="GO:0006310">
    <property type="term" value="P:DNA recombination"/>
    <property type="evidence" value="ECO:0007669"/>
    <property type="project" value="InterPro"/>
</dbReference>
<dbReference type="GO" id="GO:0032807">
    <property type="term" value="C:DNA ligase IV complex"/>
    <property type="evidence" value="ECO:0007669"/>
    <property type="project" value="TreeGrafter"/>
</dbReference>
<evidence type="ECO:0000259" key="2">
    <source>
        <dbReference type="Pfam" id="PF06632"/>
    </source>
</evidence>
<dbReference type="GO" id="GO:0010165">
    <property type="term" value="P:response to X-ray"/>
    <property type="evidence" value="ECO:0007669"/>
    <property type="project" value="TreeGrafter"/>
</dbReference>
<proteinExistence type="predicted"/>
<dbReference type="EMBL" id="CM026422">
    <property type="protein sequence ID" value="KAG0586109.1"/>
    <property type="molecule type" value="Genomic_DNA"/>
</dbReference>
<accession>A0A8T0ISM5</accession>
<evidence type="ECO:0000256" key="1">
    <source>
        <dbReference type="SAM" id="MobiDB-lite"/>
    </source>
</evidence>
<gene>
    <name evidence="3" type="ORF">KC19_2G064800</name>
</gene>
<dbReference type="GO" id="GO:0005958">
    <property type="term" value="C:DNA-dependent protein kinase-DNA ligase 4 complex"/>
    <property type="evidence" value="ECO:0007669"/>
    <property type="project" value="TreeGrafter"/>
</dbReference>
<dbReference type="Pfam" id="PF06632">
    <property type="entry name" value="XRCC4"/>
    <property type="match status" value="1"/>
</dbReference>
<dbReference type="PANTHER" id="PTHR28559:SF1">
    <property type="entry name" value="DNA REPAIR PROTEIN XRCC4"/>
    <property type="match status" value="1"/>
</dbReference>
<dbReference type="PANTHER" id="PTHR28559">
    <property type="entry name" value="DNA REPAIR PROTEIN XRCC4"/>
    <property type="match status" value="1"/>
</dbReference>
<dbReference type="GO" id="GO:0006303">
    <property type="term" value="P:double-strand break repair via nonhomologous end joining"/>
    <property type="evidence" value="ECO:0007669"/>
    <property type="project" value="TreeGrafter"/>
</dbReference>
<feature type="compositionally biased region" description="Acidic residues" evidence="1">
    <location>
        <begin position="236"/>
        <end position="245"/>
    </location>
</feature>
<dbReference type="EMBL" id="CM026422">
    <property type="protein sequence ID" value="KAG0586107.1"/>
    <property type="molecule type" value="Genomic_DNA"/>
</dbReference>
<dbReference type="InterPro" id="IPR053961">
    <property type="entry name" value="XRCC4_N"/>
</dbReference>
<dbReference type="InterPro" id="IPR014751">
    <property type="entry name" value="XRCC4-like_C"/>
</dbReference>
<protein>
    <recommendedName>
        <fullName evidence="2">XRCC4 N-terminal domain-containing protein</fullName>
    </recommendedName>
</protein>
<dbReference type="Proteomes" id="UP000822688">
    <property type="component" value="Chromosome 2"/>
</dbReference>
<organism evidence="3 4">
    <name type="scientific">Ceratodon purpureus</name>
    <name type="common">Fire moss</name>
    <name type="synonym">Dicranum purpureum</name>
    <dbReference type="NCBI Taxonomy" id="3225"/>
    <lineage>
        <taxon>Eukaryota</taxon>
        <taxon>Viridiplantae</taxon>
        <taxon>Streptophyta</taxon>
        <taxon>Embryophyta</taxon>
        <taxon>Bryophyta</taxon>
        <taxon>Bryophytina</taxon>
        <taxon>Bryopsida</taxon>
        <taxon>Dicranidae</taxon>
        <taxon>Pseudoditrichales</taxon>
        <taxon>Ditrichaceae</taxon>
        <taxon>Ceratodon</taxon>
    </lineage>
</organism>
<feature type="compositionally biased region" description="Polar residues" evidence="1">
    <location>
        <begin position="271"/>
        <end position="285"/>
    </location>
</feature>
<feature type="region of interest" description="Disordered" evidence="1">
    <location>
        <begin position="208"/>
        <end position="330"/>
    </location>
</feature>
<dbReference type="Gene3D" id="1.20.5.370">
    <property type="match status" value="1"/>
</dbReference>
<evidence type="ECO:0000313" key="3">
    <source>
        <dbReference type="EMBL" id="KAG0586107.1"/>
    </source>
</evidence>
<reference evidence="3" key="1">
    <citation type="submission" date="2020-06" db="EMBL/GenBank/DDBJ databases">
        <title>WGS assembly of Ceratodon purpureus strain R40.</title>
        <authorList>
            <person name="Carey S.B."/>
            <person name="Jenkins J."/>
            <person name="Shu S."/>
            <person name="Lovell J.T."/>
            <person name="Sreedasyam A."/>
            <person name="Maumus F."/>
            <person name="Tiley G.P."/>
            <person name="Fernandez-Pozo N."/>
            <person name="Barry K."/>
            <person name="Chen C."/>
            <person name="Wang M."/>
            <person name="Lipzen A."/>
            <person name="Daum C."/>
            <person name="Saski C.A."/>
            <person name="Payton A.C."/>
            <person name="Mcbreen J.C."/>
            <person name="Conrad R.E."/>
            <person name="Kollar L.M."/>
            <person name="Olsson S."/>
            <person name="Huttunen S."/>
            <person name="Landis J.B."/>
            <person name="Wickett N.J."/>
            <person name="Johnson M.G."/>
            <person name="Rensing S.A."/>
            <person name="Grimwood J."/>
            <person name="Schmutz J."/>
            <person name="Mcdaniel S.F."/>
        </authorList>
    </citation>
    <scope>NUCLEOTIDE SEQUENCE</scope>
    <source>
        <strain evidence="3">R40</strain>
    </source>
</reference>